<protein>
    <submittedName>
        <fullName evidence="1">Ankyrin repeat-containing domain superfamily</fullName>
    </submittedName>
    <submittedName>
        <fullName evidence="2">Ankyrin_repeat-containing domain superfamily</fullName>
    </submittedName>
</protein>
<dbReference type="Proteomes" id="UP001642409">
    <property type="component" value="Unassembled WGS sequence"/>
</dbReference>
<keyword evidence="3" id="KW-1185">Reference proteome</keyword>
<accession>A0AA86NU05</accession>
<reference evidence="2 3" key="2">
    <citation type="submission" date="2024-07" db="EMBL/GenBank/DDBJ databases">
        <authorList>
            <person name="Akdeniz Z."/>
        </authorList>
    </citation>
    <scope>NUCLEOTIDE SEQUENCE [LARGE SCALE GENOMIC DNA]</scope>
</reference>
<comment type="caution">
    <text evidence="1">The sequence shown here is derived from an EMBL/GenBank/DDBJ whole genome shotgun (WGS) entry which is preliminary data.</text>
</comment>
<dbReference type="SUPFAM" id="SSF48403">
    <property type="entry name" value="Ankyrin repeat"/>
    <property type="match status" value="1"/>
</dbReference>
<dbReference type="EMBL" id="CAXDID020000056">
    <property type="protein sequence ID" value="CAL6007907.1"/>
    <property type="molecule type" value="Genomic_DNA"/>
</dbReference>
<proteinExistence type="predicted"/>
<name>A0AA86NU05_9EUKA</name>
<sequence>MSVVTNLILQIRLPPQMGCTIEIENTKPINREWFQAAIDNDIQKIQSLKQECMSTFHNGLCALHYAIIYNSLDVFVELLPEEGLLATNNDISLLNKVFTSRSNILELSVICDNFKLTQLILDFFEELSKSYDLVSADPLFWCLNNLKLNCMPLLSHPFFKKQIERVVSEESNILNAVRNETLLKYLYFNFSQLSKQFRMLLNHYYISNYQQIAESGFKAKLQKKVEQEHGMLISKLLHEADNSVVFIDDY</sequence>
<dbReference type="AlphaFoldDB" id="A0AA86NU05"/>
<dbReference type="EMBL" id="CATOUU010000341">
    <property type="protein sequence ID" value="CAI9925443.1"/>
    <property type="molecule type" value="Genomic_DNA"/>
</dbReference>
<gene>
    <name evidence="1" type="ORF">HINF_LOCUS13088</name>
    <name evidence="2" type="ORF">HINF_LOCUS20866</name>
</gene>
<evidence type="ECO:0000313" key="3">
    <source>
        <dbReference type="Proteomes" id="UP001642409"/>
    </source>
</evidence>
<dbReference type="InterPro" id="IPR036770">
    <property type="entry name" value="Ankyrin_rpt-contain_sf"/>
</dbReference>
<evidence type="ECO:0000313" key="2">
    <source>
        <dbReference type="EMBL" id="CAL6007907.1"/>
    </source>
</evidence>
<organism evidence="1">
    <name type="scientific">Hexamita inflata</name>
    <dbReference type="NCBI Taxonomy" id="28002"/>
    <lineage>
        <taxon>Eukaryota</taxon>
        <taxon>Metamonada</taxon>
        <taxon>Diplomonadida</taxon>
        <taxon>Hexamitidae</taxon>
        <taxon>Hexamitinae</taxon>
        <taxon>Hexamita</taxon>
    </lineage>
</organism>
<evidence type="ECO:0000313" key="1">
    <source>
        <dbReference type="EMBL" id="CAI9925443.1"/>
    </source>
</evidence>
<reference evidence="1" key="1">
    <citation type="submission" date="2023-06" db="EMBL/GenBank/DDBJ databases">
        <authorList>
            <person name="Kurt Z."/>
        </authorList>
    </citation>
    <scope>NUCLEOTIDE SEQUENCE</scope>
</reference>